<dbReference type="PANTHER" id="PTHR43580">
    <property type="entry name" value="OXIDOREDUCTASE GLYR1-RELATED"/>
    <property type="match status" value="1"/>
</dbReference>
<evidence type="ECO:0000259" key="2">
    <source>
        <dbReference type="Pfam" id="PF03446"/>
    </source>
</evidence>
<dbReference type="InterPro" id="IPR008927">
    <property type="entry name" value="6-PGluconate_DH-like_C_sf"/>
</dbReference>
<evidence type="ECO:0000313" key="3">
    <source>
        <dbReference type="EMBL" id="KAH8992421.1"/>
    </source>
</evidence>
<dbReference type="InterPro" id="IPR006115">
    <property type="entry name" value="6PGDH_NADP-bd"/>
</dbReference>
<dbReference type="Proteomes" id="UP001201163">
    <property type="component" value="Unassembled WGS sequence"/>
</dbReference>
<sequence length="355" mass="38413">MPYSRPQTPGRQNPIQVGWIGLGAMGYPMARNLANHRAANLEQQPPLLVWNRSKEKSEKLLRELGDGKVAIAENIVDVATKCDIVLTSLASDEVARSVYKEIAAALQARSLHISAQPPTKNTIFVETSTVSSALVYGHRELDLLISAIPHCHLVTGPVFGPPAMAEKATLIVLLSGDYRSKKEVAYMLVPAIGRRVIDLGGNVEKAPTFKLIGNSLILGSLELIAESYTIAEKSGVGQDLVYECIKELFPAPLWLAYGDKMLHNKFDGSIGFSIDGGVKDATHIRRLSTEHNAPMPAIDSAQHHLLTARALHDAQARTGTTRFPVLDWSALIVGTRVAAGLDGFDTAEVSSIHPH</sequence>
<accession>A0AAD4Q8G8</accession>
<reference evidence="3" key="1">
    <citation type="submission" date="2022-01" db="EMBL/GenBank/DDBJ databases">
        <title>Comparative genomics reveals a dynamic genome evolution in the ectomycorrhizal milk-cap (Lactarius) mushrooms.</title>
        <authorList>
            <consortium name="DOE Joint Genome Institute"/>
            <person name="Lebreton A."/>
            <person name="Tang N."/>
            <person name="Kuo A."/>
            <person name="LaButti K."/>
            <person name="Drula E."/>
            <person name="Barry K."/>
            <person name="Clum A."/>
            <person name="Lipzen A."/>
            <person name="Mousain D."/>
            <person name="Ng V."/>
            <person name="Wang R."/>
            <person name="Wang X."/>
            <person name="Dai Y."/>
            <person name="Henrissat B."/>
            <person name="Grigoriev I.V."/>
            <person name="Guerin-Laguette A."/>
            <person name="Yu F."/>
            <person name="Martin F.M."/>
        </authorList>
    </citation>
    <scope>NUCLEOTIDE SEQUENCE</scope>
    <source>
        <strain evidence="3">QP</strain>
    </source>
</reference>
<dbReference type="PANTHER" id="PTHR43580:SF8">
    <property type="entry name" value="6-PHOSPHOGLUCONATE DEHYDROGENASE NADP-BINDING DOMAIN-CONTAINING PROTEIN-RELATED"/>
    <property type="match status" value="1"/>
</dbReference>
<organism evidence="3 4">
    <name type="scientific">Lactarius akahatsu</name>
    <dbReference type="NCBI Taxonomy" id="416441"/>
    <lineage>
        <taxon>Eukaryota</taxon>
        <taxon>Fungi</taxon>
        <taxon>Dikarya</taxon>
        <taxon>Basidiomycota</taxon>
        <taxon>Agaricomycotina</taxon>
        <taxon>Agaricomycetes</taxon>
        <taxon>Russulales</taxon>
        <taxon>Russulaceae</taxon>
        <taxon>Lactarius</taxon>
    </lineage>
</organism>
<comment type="similarity">
    <text evidence="1">Belongs to the HIBADH-related family. NP60 subfamily.</text>
</comment>
<evidence type="ECO:0000256" key="1">
    <source>
        <dbReference type="ARBA" id="ARBA00007598"/>
    </source>
</evidence>
<name>A0AAD4Q8G8_9AGAM</name>
<dbReference type="Gene3D" id="3.40.50.720">
    <property type="entry name" value="NAD(P)-binding Rossmann-like Domain"/>
    <property type="match status" value="1"/>
</dbReference>
<dbReference type="Gene3D" id="1.10.1040.10">
    <property type="entry name" value="N-(1-d-carboxylethyl)-l-norvaline Dehydrogenase, domain 2"/>
    <property type="match status" value="1"/>
</dbReference>
<dbReference type="InterPro" id="IPR051265">
    <property type="entry name" value="HIBADH-related_NP60_sf"/>
</dbReference>
<dbReference type="SUPFAM" id="SSF48179">
    <property type="entry name" value="6-phosphogluconate dehydrogenase C-terminal domain-like"/>
    <property type="match status" value="1"/>
</dbReference>
<keyword evidence="4" id="KW-1185">Reference proteome</keyword>
<proteinExistence type="inferred from homology"/>
<dbReference type="InterPro" id="IPR036291">
    <property type="entry name" value="NAD(P)-bd_dom_sf"/>
</dbReference>
<dbReference type="InterPro" id="IPR013328">
    <property type="entry name" value="6PGD_dom2"/>
</dbReference>
<dbReference type="EMBL" id="JAKELL010000022">
    <property type="protein sequence ID" value="KAH8992421.1"/>
    <property type="molecule type" value="Genomic_DNA"/>
</dbReference>
<comment type="caution">
    <text evidence="3">The sequence shown here is derived from an EMBL/GenBank/DDBJ whole genome shotgun (WGS) entry which is preliminary data.</text>
</comment>
<dbReference type="SUPFAM" id="SSF51735">
    <property type="entry name" value="NAD(P)-binding Rossmann-fold domains"/>
    <property type="match status" value="1"/>
</dbReference>
<protein>
    <submittedName>
        <fullName evidence="3">NAD-P-binding protein</fullName>
    </submittedName>
</protein>
<dbReference type="Pfam" id="PF03446">
    <property type="entry name" value="NAD_binding_2"/>
    <property type="match status" value="1"/>
</dbReference>
<gene>
    <name evidence="3" type="ORF">EDB92DRAFT_1797280</name>
</gene>
<feature type="domain" description="6-phosphogluconate dehydrogenase NADP-binding" evidence="2">
    <location>
        <begin position="16"/>
        <end position="196"/>
    </location>
</feature>
<dbReference type="GO" id="GO:0050661">
    <property type="term" value="F:NADP binding"/>
    <property type="evidence" value="ECO:0007669"/>
    <property type="project" value="InterPro"/>
</dbReference>
<dbReference type="AlphaFoldDB" id="A0AAD4Q8G8"/>
<evidence type="ECO:0000313" key="4">
    <source>
        <dbReference type="Proteomes" id="UP001201163"/>
    </source>
</evidence>